<keyword evidence="3" id="KW-1185">Reference proteome</keyword>
<dbReference type="PANTHER" id="PTHR14389:SF3">
    <property type="entry name" value="PROTEIN FAM111A-LIKE"/>
    <property type="match status" value="1"/>
</dbReference>
<dbReference type="InterPro" id="IPR043504">
    <property type="entry name" value="Peptidase_S1_PA_chymotrypsin"/>
</dbReference>
<dbReference type="Proteomes" id="UP000261520">
    <property type="component" value="Unplaced"/>
</dbReference>
<dbReference type="PANTHER" id="PTHR14389">
    <property type="entry name" value="SI:CH1073-475A24.1"/>
    <property type="match status" value="1"/>
</dbReference>
<dbReference type="InterPro" id="IPR009003">
    <property type="entry name" value="Peptidase_S1_PA"/>
</dbReference>
<dbReference type="Ensembl" id="ENSPMGT00000007648.1">
    <property type="protein sequence ID" value="ENSPMGP00000007191.1"/>
    <property type="gene ID" value="ENSPMGG00000005984.1"/>
</dbReference>
<organism evidence="2 3">
    <name type="scientific">Periophthalmus magnuspinnatus</name>
    <dbReference type="NCBI Taxonomy" id="409849"/>
    <lineage>
        <taxon>Eukaryota</taxon>
        <taxon>Metazoa</taxon>
        <taxon>Chordata</taxon>
        <taxon>Craniata</taxon>
        <taxon>Vertebrata</taxon>
        <taxon>Euteleostomi</taxon>
        <taxon>Actinopterygii</taxon>
        <taxon>Neopterygii</taxon>
        <taxon>Teleostei</taxon>
        <taxon>Neoteleostei</taxon>
        <taxon>Acanthomorphata</taxon>
        <taxon>Gobiaria</taxon>
        <taxon>Gobiiformes</taxon>
        <taxon>Gobioidei</taxon>
        <taxon>Gobiidae</taxon>
        <taxon>Oxudercinae</taxon>
        <taxon>Periophthalmus</taxon>
    </lineage>
</organism>
<reference evidence="2" key="2">
    <citation type="submission" date="2025-09" db="UniProtKB">
        <authorList>
            <consortium name="Ensembl"/>
        </authorList>
    </citation>
    <scope>IDENTIFICATION</scope>
</reference>
<dbReference type="Gene3D" id="2.40.10.10">
    <property type="entry name" value="Trypsin-like serine proteases"/>
    <property type="match status" value="1"/>
</dbReference>
<dbReference type="AlphaFoldDB" id="A0A3B3ZS90"/>
<dbReference type="SUPFAM" id="SSF50494">
    <property type="entry name" value="Trypsin-like serine proteases"/>
    <property type="match status" value="1"/>
</dbReference>
<evidence type="ECO:0000313" key="2">
    <source>
        <dbReference type="Ensembl" id="ENSPMGP00000007191.1"/>
    </source>
</evidence>
<name>A0A3B3ZS90_9GOBI</name>
<dbReference type="GO" id="GO:0000785">
    <property type="term" value="C:chromatin"/>
    <property type="evidence" value="ECO:0007669"/>
    <property type="project" value="TreeGrafter"/>
</dbReference>
<dbReference type="GO" id="GO:0006260">
    <property type="term" value="P:DNA replication"/>
    <property type="evidence" value="ECO:0007669"/>
    <property type="project" value="TreeGrafter"/>
</dbReference>
<sequence>MLLWYFQPITLQICHSIHSFEWRLGRKNPTTLTCDKAGTVEDSLKRSNLFRENEEKNKLKELVIVRCDRPIPSHFPCMLIKPGEQLLVKYVKKPAGQKPAVKTRKSSCEEMVTFHLQTKGGKNITKIIRNPALREYPEISVYAYKGENMKHALKRDGRFLKTIFKKTCALFDSKANVEMSNLVDDLDEKSFQIIMLNKSSPPESQPSSQEDALDTVEHEQGNNDENNEIIGDKLGELHEIPNSREIRSHLSSRVRDVEHQILRVEYGRSEGSVSVETMKRLMSLSTSVCQVRIKGRAAGSGFLLFDSFVLTNFHVIRPFFNEMCQLSEPVSVHFSFENLDQVDPGHQVQEVIAYDYCPDSRKCDWALLGLNADQVLPPGLLSFLGFIPQSGSICIIGHPHGGVKKVDQTWILNVNSQRQVIEKHYNENLKYNHRGEVIQFVTPSFAEAVLKALDGGRVLPYETCFSFCSSGSPIFDSYCNVVAMHTAGYLYESSSGETKSVIEYGQPLSSILENLIASVSGRVFLTETFYAFK</sequence>
<evidence type="ECO:0000313" key="3">
    <source>
        <dbReference type="Proteomes" id="UP000261520"/>
    </source>
</evidence>
<protein>
    <submittedName>
        <fullName evidence="2">Uncharacterized protein</fullName>
    </submittedName>
</protein>
<dbReference type="GO" id="GO:0005634">
    <property type="term" value="C:nucleus"/>
    <property type="evidence" value="ECO:0007669"/>
    <property type="project" value="TreeGrafter"/>
</dbReference>
<dbReference type="STRING" id="409849.ENSPMGP00000007191"/>
<proteinExistence type="predicted"/>
<reference evidence="2" key="1">
    <citation type="submission" date="2025-08" db="UniProtKB">
        <authorList>
            <consortium name="Ensembl"/>
        </authorList>
    </citation>
    <scope>IDENTIFICATION</scope>
</reference>
<accession>A0A3B3ZS90</accession>
<feature type="compositionally biased region" description="Low complexity" evidence="1">
    <location>
        <begin position="199"/>
        <end position="210"/>
    </location>
</feature>
<feature type="region of interest" description="Disordered" evidence="1">
    <location>
        <begin position="198"/>
        <end position="229"/>
    </location>
</feature>
<evidence type="ECO:0000256" key="1">
    <source>
        <dbReference type="SAM" id="MobiDB-lite"/>
    </source>
</evidence>
<dbReference type="Pfam" id="PF13365">
    <property type="entry name" value="Trypsin_2"/>
    <property type="match status" value="1"/>
</dbReference>